<keyword evidence="2" id="KW-1185">Reference proteome</keyword>
<evidence type="ECO:0000313" key="1">
    <source>
        <dbReference type="EMBL" id="KAL1251587.1"/>
    </source>
</evidence>
<comment type="caution">
    <text evidence="1">The sequence shown here is derived from an EMBL/GenBank/DDBJ whole genome shotgun (WGS) entry which is preliminary data.</text>
</comment>
<gene>
    <name evidence="1" type="ORF">QQF64_019383</name>
</gene>
<organism evidence="1 2">
    <name type="scientific">Cirrhinus molitorella</name>
    <name type="common">mud carp</name>
    <dbReference type="NCBI Taxonomy" id="172907"/>
    <lineage>
        <taxon>Eukaryota</taxon>
        <taxon>Metazoa</taxon>
        <taxon>Chordata</taxon>
        <taxon>Craniata</taxon>
        <taxon>Vertebrata</taxon>
        <taxon>Euteleostomi</taxon>
        <taxon>Actinopterygii</taxon>
        <taxon>Neopterygii</taxon>
        <taxon>Teleostei</taxon>
        <taxon>Ostariophysi</taxon>
        <taxon>Cypriniformes</taxon>
        <taxon>Cyprinidae</taxon>
        <taxon>Labeoninae</taxon>
        <taxon>Labeonini</taxon>
        <taxon>Cirrhinus</taxon>
    </lineage>
</organism>
<name>A0ABR3LFA9_9TELE</name>
<reference evidence="1 2" key="1">
    <citation type="submission" date="2023-09" db="EMBL/GenBank/DDBJ databases">
        <authorList>
            <person name="Wang M."/>
        </authorList>
    </citation>
    <scope>NUCLEOTIDE SEQUENCE [LARGE SCALE GENOMIC DNA]</scope>
    <source>
        <strain evidence="1">GT-2023</strain>
        <tissue evidence="1">Liver</tissue>
    </source>
</reference>
<dbReference type="EMBL" id="JAYMGO010000022">
    <property type="protein sequence ID" value="KAL1251587.1"/>
    <property type="molecule type" value="Genomic_DNA"/>
</dbReference>
<evidence type="ECO:0000313" key="2">
    <source>
        <dbReference type="Proteomes" id="UP001558613"/>
    </source>
</evidence>
<accession>A0ABR3LFA9</accession>
<proteinExistence type="predicted"/>
<dbReference type="Proteomes" id="UP001558613">
    <property type="component" value="Unassembled WGS sequence"/>
</dbReference>
<protein>
    <submittedName>
        <fullName evidence="1">Uncharacterized protein</fullName>
    </submittedName>
</protein>
<sequence>MKEKNPSIKRDAGFFSPRGEFKTTICERFSSRDPRDHTQALSREVSTCHLMFPAWGGVHSNDIVFIKYCFNINKP</sequence>